<keyword evidence="3" id="KW-1185">Reference proteome</keyword>
<dbReference type="OrthoDB" id="10539502at2759"/>
<feature type="region of interest" description="Disordered" evidence="1">
    <location>
        <begin position="1"/>
        <end position="20"/>
    </location>
</feature>
<feature type="compositionally biased region" description="Basic and acidic residues" evidence="1">
    <location>
        <begin position="1"/>
        <end position="13"/>
    </location>
</feature>
<accession>A0A8H6NPJ2</accession>
<evidence type="ECO:0000313" key="2">
    <source>
        <dbReference type="EMBL" id="KAF6840169.1"/>
    </source>
</evidence>
<comment type="caution">
    <text evidence="2">The sequence shown here is derived from an EMBL/GenBank/DDBJ whole genome shotgun (WGS) entry which is preliminary data.</text>
</comment>
<reference evidence="2" key="1">
    <citation type="journal article" date="2020" name="Phytopathology">
        <title>Genome Sequence Resources of Colletotrichum truncatum, C. plurivorum, C. musicola, and C. sojae: Four Species Pathogenic to Soybean (Glycine max).</title>
        <authorList>
            <person name="Rogerio F."/>
            <person name="Boufleur T.R."/>
            <person name="Ciampi-Guillardi M."/>
            <person name="Sukno S.A."/>
            <person name="Thon M.R."/>
            <person name="Massola Junior N.S."/>
            <person name="Baroncelli R."/>
        </authorList>
    </citation>
    <scope>NUCLEOTIDE SEQUENCE</scope>
    <source>
        <strain evidence="2">LFN0074</strain>
    </source>
</reference>
<evidence type="ECO:0000256" key="1">
    <source>
        <dbReference type="SAM" id="MobiDB-lite"/>
    </source>
</evidence>
<gene>
    <name evidence="2" type="ORF">CMUS01_04011</name>
</gene>
<evidence type="ECO:0000313" key="3">
    <source>
        <dbReference type="Proteomes" id="UP000639643"/>
    </source>
</evidence>
<protein>
    <submittedName>
        <fullName evidence="2">Uncharacterized protein</fullName>
    </submittedName>
</protein>
<proteinExistence type="predicted"/>
<dbReference type="AlphaFoldDB" id="A0A8H6NPJ2"/>
<dbReference type="Proteomes" id="UP000639643">
    <property type="component" value="Unassembled WGS sequence"/>
</dbReference>
<sequence length="180" mass="19992">MRKYSPSDKRSLHEPTFSKGCHQQGGTLFDMFDLPVSRKTVQRRRIVAVFSDERVLANLTVYIDDVAGGIVHRGFREQPVSRPERSGHNGEGGWERDDAIGLIDTSNGSAAGQIEDGDPVLYRAVARRRSTYGVSADAQSGATGSKDESLRLGRWGQLRRKRRRVSAKALIQGRRPSARD</sequence>
<feature type="compositionally biased region" description="Basic and acidic residues" evidence="1">
    <location>
        <begin position="82"/>
        <end position="99"/>
    </location>
</feature>
<organism evidence="2 3">
    <name type="scientific">Colletotrichum musicola</name>
    <dbReference type="NCBI Taxonomy" id="2175873"/>
    <lineage>
        <taxon>Eukaryota</taxon>
        <taxon>Fungi</taxon>
        <taxon>Dikarya</taxon>
        <taxon>Ascomycota</taxon>
        <taxon>Pezizomycotina</taxon>
        <taxon>Sordariomycetes</taxon>
        <taxon>Hypocreomycetidae</taxon>
        <taxon>Glomerellales</taxon>
        <taxon>Glomerellaceae</taxon>
        <taxon>Colletotrichum</taxon>
        <taxon>Colletotrichum orchidearum species complex</taxon>
    </lineage>
</organism>
<feature type="region of interest" description="Disordered" evidence="1">
    <location>
        <begin position="77"/>
        <end position="100"/>
    </location>
</feature>
<dbReference type="EMBL" id="WIGM01000103">
    <property type="protein sequence ID" value="KAF6840169.1"/>
    <property type="molecule type" value="Genomic_DNA"/>
</dbReference>
<name>A0A8H6NPJ2_9PEZI</name>